<feature type="compositionally biased region" description="Polar residues" evidence="1">
    <location>
        <begin position="144"/>
        <end position="154"/>
    </location>
</feature>
<evidence type="ECO:0000313" key="2">
    <source>
        <dbReference type="EMBL" id="EMC98637.1"/>
    </source>
</evidence>
<dbReference type="HOGENOM" id="CLU_067175_0_0_1"/>
<dbReference type="OrthoDB" id="3599883at2759"/>
<reference evidence="2 3" key="1">
    <citation type="journal article" date="2012" name="PLoS Pathog.">
        <title>Diverse lifestyles and strategies of plant pathogenesis encoded in the genomes of eighteen Dothideomycetes fungi.</title>
        <authorList>
            <person name="Ohm R.A."/>
            <person name="Feau N."/>
            <person name="Henrissat B."/>
            <person name="Schoch C.L."/>
            <person name="Horwitz B.A."/>
            <person name="Barry K.W."/>
            <person name="Condon B.J."/>
            <person name="Copeland A.C."/>
            <person name="Dhillon B."/>
            <person name="Glaser F."/>
            <person name="Hesse C.N."/>
            <person name="Kosti I."/>
            <person name="LaButti K."/>
            <person name="Lindquist E.A."/>
            <person name="Lucas S."/>
            <person name="Salamov A.A."/>
            <person name="Bradshaw R.E."/>
            <person name="Ciuffetti L."/>
            <person name="Hamelin R.C."/>
            <person name="Kema G.H.J."/>
            <person name="Lawrence C."/>
            <person name="Scott J.A."/>
            <person name="Spatafora J.W."/>
            <person name="Turgeon B.G."/>
            <person name="de Wit P.J.G.M."/>
            <person name="Zhong S."/>
            <person name="Goodwin S.B."/>
            <person name="Grigoriev I.V."/>
        </authorList>
    </citation>
    <scope>NUCLEOTIDE SEQUENCE [LARGE SCALE GENOMIC DNA]</scope>
    <source>
        <strain evidence="2 3">UAMH 10762</strain>
    </source>
</reference>
<dbReference type="OMA" id="NYCTVCE"/>
<dbReference type="Proteomes" id="UP000011761">
    <property type="component" value="Unassembled WGS sequence"/>
</dbReference>
<proteinExistence type="predicted"/>
<feature type="region of interest" description="Disordered" evidence="1">
    <location>
        <begin position="241"/>
        <end position="260"/>
    </location>
</feature>
<evidence type="ECO:0008006" key="4">
    <source>
        <dbReference type="Google" id="ProtNLM"/>
    </source>
</evidence>
<protein>
    <recommendedName>
        <fullName evidence="4">Life-span regulatory factor domain-containing protein</fullName>
    </recommendedName>
</protein>
<feature type="compositionally biased region" description="Polar residues" evidence="1">
    <location>
        <begin position="251"/>
        <end position="260"/>
    </location>
</feature>
<feature type="region of interest" description="Disordered" evidence="1">
    <location>
        <begin position="144"/>
        <end position="169"/>
    </location>
</feature>
<accession>M2LVH2</accession>
<dbReference type="RefSeq" id="XP_007673851.1">
    <property type="nucleotide sequence ID" value="XM_007675661.1"/>
</dbReference>
<dbReference type="AlphaFoldDB" id="M2LVH2"/>
<dbReference type="InterPro" id="IPR024368">
    <property type="entry name" value="Ecl1/2/3"/>
</dbReference>
<name>M2LVH2_BAUPA</name>
<evidence type="ECO:0000256" key="1">
    <source>
        <dbReference type="SAM" id="MobiDB-lite"/>
    </source>
</evidence>
<feature type="compositionally biased region" description="Basic residues" evidence="1">
    <location>
        <begin position="157"/>
        <end position="166"/>
    </location>
</feature>
<evidence type="ECO:0000313" key="3">
    <source>
        <dbReference type="Proteomes" id="UP000011761"/>
    </source>
</evidence>
<sequence length="260" mass="27728">MASFLQFCPTCEKQIVTPGHSILYCSEACRKKDVSGYSNLHPTASPPTTPSPLNFDTSLSDIVPQRSPTVVRPLSLTFSDMDMNDSAPPGGDYGDMYSRRDSEATHYLAQLYSTTWNGAQQSSSRPAIVRANTASELPSLVHSASSSVGTTASINHPRPKPSRHNKSYSISSTNSIDLVSPYIATAPSSPTDLMGDASVKSAASTVTAFRVAQEGEFEYGGPPSERKTSQAASSLKQLFYHDAMKAPPSRANPSATQSGL</sequence>
<gene>
    <name evidence="2" type="ORF">BAUCODRAFT_145693</name>
</gene>
<dbReference type="EMBL" id="KB445552">
    <property type="protein sequence ID" value="EMC98637.1"/>
    <property type="molecule type" value="Genomic_DNA"/>
</dbReference>
<dbReference type="eggNOG" id="ENOG502S77Z">
    <property type="taxonomic scope" value="Eukaryota"/>
</dbReference>
<keyword evidence="3" id="KW-1185">Reference proteome</keyword>
<dbReference type="GeneID" id="19108614"/>
<organism evidence="2 3">
    <name type="scientific">Baudoinia panamericana (strain UAMH 10762)</name>
    <name type="common">Angels' share fungus</name>
    <name type="synonym">Baudoinia compniacensis (strain UAMH 10762)</name>
    <dbReference type="NCBI Taxonomy" id="717646"/>
    <lineage>
        <taxon>Eukaryota</taxon>
        <taxon>Fungi</taxon>
        <taxon>Dikarya</taxon>
        <taxon>Ascomycota</taxon>
        <taxon>Pezizomycotina</taxon>
        <taxon>Dothideomycetes</taxon>
        <taxon>Dothideomycetidae</taxon>
        <taxon>Mycosphaerellales</taxon>
        <taxon>Teratosphaeriaceae</taxon>
        <taxon>Baudoinia</taxon>
    </lineage>
</organism>
<dbReference type="Pfam" id="PF12855">
    <property type="entry name" value="Ecl1"/>
    <property type="match status" value="1"/>
</dbReference>
<dbReference type="KEGG" id="bcom:BAUCODRAFT_145693"/>